<feature type="compositionally biased region" description="Low complexity" evidence="1">
    <location>
        <begin position="493"/>
        <end position="522"/>
    </location>
</feature>
<feature type="region of interest" description="Disordered" evidence="1">
    <location>
        <begin position="430"/>
        <end position="550"/>
    </location>
</feature>
<protein>
    <submittedName>
        <fullName evidence="2">Uncharacterized protein</fullName>
    </submittedName>
</protein>
<feature type="compositionally biased region" description="Low complexity" evidence="1">
    <location>
        <begin position="374"/>
        <end position="383"/>
    </location>
</feature>
<dbReference type="RefSeq" id="XP_028516990.1">
    <property type="nucleotide sequence ID" value="XM_028661189.1"/>
</dbReference>
<dbReference type="EnsemblMetazoa" id="XM_028661189.1">
    <property type="protein sequence ID" value="XP_028516990.1"/>
    <property type="gene ID" value="LOC110246156"/>
</dbReference>
<feature type="region of interest" description="Disordered" evidence="1">
    <location>
        <begin position="212"/>
        <end position="231"/>
    </location>
</feature>
<reference evidence="2" key="1">
    <citation type="submission" date="2022-11" db="UniProtKB">
        <authorList>
            <consortium name="EnsemblMetazoa"/>
        </authorList>
    </citation>
    <scope>IDENTIFICATION</scope>
</reference>
<feature type="compositionally biased region" description="Polar residues" evidence="1">
    <location>
        <begin position="453"/>
        <end position="462"/>
    </location>
</feature>
<feature type="compositionally biased region" description="Basic residues" evidence="1">
    <location>
        <begin position="538"/>
        <end position="550"/>
    </location>
</feature>
<evidence type="ECO:0000256" key="1">
    <source>
        <dbReference type="SAM" id="MobiDB-lite"/>
    </source>
</evidence>
<dbReference type="Proteomes" id="UP000887567">
    <property type="component" value="Unplaced"/>
</dbReference>
<organism evidence="2 3">
    <name type="scientific">Exaiptasia diaphana</name>
    <name type="common">Tropical sea anemone</name>
    <name type="synonym">Aiptasia pulchella</name>
    <dbReference type="NCBI Taxonomy" id="2652724"/>
    <lineage>
        <taxon>Eukaryota</taxon>
        <taxon>Metazoa</taxon>
        <taxon>Cnidaria</taxon>
        <taxon>Anthozoa</taxon>
        <taxon>Hexacorallia</taxon>
        <taxon>Actiniaria</taxon>
        <taxon>Aiptasiidae</taxon>
        <taxon>Exaiptasia</taxon>
    </lineage>
</organism>
<name>A0A913YND1_EXADI</name>
<dbReference type="KEGG" id="epa:110246156"/>
<sequence>MADDTPSVEEQAASQQRFINLVHFLGLIEDREGFREWYQFWREIAPMDPDEMSLEDRMVYLYTQQLWDDLQDILENYEDQFRDLVENFEKMGLIDDRDAFEQEHYRILELHRKYDAGEATPQEVEERRALMEKHVSVLNRYIEQRDPDQASRQEPIRSDPDAFLRRLFRNMTELEEVYRERFPGLVEVLDTLGLLSDREEFEREHDRLMELDDKDTLSTEEQEEQTALKEKHRSILQRYLEQRPQRTSTPVEGPSPGLIEEFESILSGLPLDDLEEGVDQELPPEVDSVITSFLDQGDQKQEDLVSQAMGLADLSLSSGPSTPRPPPLPSSPPPSSPPLPPSSPPSTPRRRPRTTTNPTRAPYKPRTMTPPPFSLSSSSSSSSNGSDEAERLEREIEKLENRLYTGKNSFREVVRIQDKITRLEEQLARLNQSTSRPSDRLRRSVRRRGSDQEVVSATTRQNLGAGDHRTTTTTRTTTTVRKGRKPVVERSSRSVSAPLSSSPAGSPSRNSRSSSSSRNSRGSGKKQKTSINALIEHMRKKYKRSGKRRI</sequence>
<dbReference type="GeneID" id="110246156"/>
<proteinExistence type="predicted"/>
<feature type="compositionally biased region" description="Pro residues" evidence="1">
    <location>
        <begin position="322"/>
        <end position="347"/>
    </location>
</feature>
<accession>A0A913YND1</accession>
<dbReference type="AlphaFoldDB" id="A0A913YND1"/>
<evidence type="ECO:0000313" key="2">
    <source>
        <dbReference type="EnsemblMetazoa" id="XP_028516990.1"/>
    </source>
</evidence>
<feature type="region of interest" description="Disordered" evidence="1">
    <location>
        <begin position="314"/>
        <end position="392"/>
    </location>
</feature>
<evidence type="ECO:0000313" key="3">
    <source>
        <dbReference type="Proteomes" id="UP000887567"/>
    </source>
</evidence>
<keyword evidence="3" id="KW-1185">Reference proteome</keyword>